<keyword evidence="2" id="KW-1185">Reference proteome</keyword>
<protein>
    <submittedName>
        <fullName evidence="1">Uncharacterized protein</fullName>
    </submittedName>
</protein>
<dbReference type="EMBL" id="QGKV02001507">
    <property type="protein sequence ID" value="KAF3534666.1"/>
    <property type="molecule type" value="Genomic_DNA"/>
</dbReference>
<evidence type="ECO:0000313" key="1">
    <source>
        <dbReference type="EMBL" id="KAF3534666.1"/>
    </source>
</evidence>
<organism evidence="1 2">
    <name type="scientific">Brassica cretica</name>
    <name type="common">Mustard</name>
    <dbReference type="NCBI Taxonomy" id="69181"/>
    <lineage>
        <taxon>Eukaryota</taxon>
        <taxon>Viridiplantae</taxon>
        <taxon>Streptophyta</taxon>
        <taxon>Embryophyta</taxon>
        <taxon>Tracheophyta</taxon>
        <taxon>Spermatophyta</taxon>
        <taxon>Magnoliopsida</taxon>
        <taxon>eudicotyledons</taxon>
        <taxon>Gunneridae</taxon>
        <taxon>Pentapetalae</taxon>
        <taxon>rosids</taxon>
        <taxon>malvids</taxon>
        <taxon>Brassicales</taxon>
        <taxon>Brassicaceae</taxon>
        <taxon>Brassiceae</taxon>
        <taxon>Brassica</taxon>
    </lineage>
</organism>
<sequence length="49" mass="5809">MIQAMMILPLHISRFILKVHEEDQHSFQRILFPMKYAYGDGTITPLLYT</sequence>
<name>A0ABQ7BRA6_BRACR</name>
<comment type="caution">
    <text evidence="1">The sequence shown here is derived from an EMBL/GenBank/DDBJ whole genome shotgun (WGS) entry which is preliminary data.</text>
</comment>
<accession>A0ABQ7BRA6</accession>
<proteinExistence type="predicted"/>
<evidence type="ECO:0000313" key="2">
    <source>
        <dbReference type="Proteomes" id="UP000266723"/>
    </source>
</evidence>
<reference evidence="1 2" key="1">
    <citation type="journal article" date="2020" name="BMC Genomics">
        <title>Intraspecific diversification of the crop wild relative Brassica cretica Lam. using demographic model selection.</title>
        <authorList>
            <person name="Kioukis A."/>
            <person name="Michalopoulou V.A."/>
            <person name="Briers L."/>
            <person name="Pirintsos S."/>
            <person name="Studholme D.J."/>
            <person name="Pavlidis P."/>
            <person name="Sarris P.F."/>
        </authorList>
    </citation>
    <scope>NUCLEOTIDE SEQUENCE [LARGE SCALE GENOMIC DNA]</scope>
    <source>
        <strain evidence="2">cv. PFS-1207/04</strain>
    </source>
</reference>
<gene>
    <name evidence="1" type="ORF">DY000_02042434</name>
</gene>
<dbReference type="Proteomes" id="UP000266723">
    <property type="component" value="Unassembled WGS sequence"/>
</dbReference>